<dbReference type="OrthoDB" id="4030786at2759"/>
<reference evidence="1 2" key="1">
    <citation type="submission" date="2014-03" db="EMBL/GenBank/DDBJ databases">
        <title>The genome of Kluyveromyces dobzhanskii.</title>
        <authorList>
            <person name="Nystedt B."/>
            <person name="Astrom S."/>
        </authorList>
    </citation>
    <scope>NUCLEOTIDE SEQUENCE [LARGE SCALE GENOMIC DNA]</scope>
    <source>
        <strain evidence="1 2">CBS 2104</strain>
    </source>
</reference>
<dbReference type="EMBL" id="CCBQ010000047">
    <property type="protein sequence ID" value="CDO96613.1"/>
    <property type="molecule type" value="Genomic_DNA"/>
</dbReference>
<accession>A0A0A8LBZ6</accession>
<dbReference type="Gene3D" id="3.20.20.100">
    <property type="entry name" value="NADP-dependent oxidoreductase domain"/>
    <property type="match status" value="1"/>
</dbReference>
<dbReference type="Proteomes" id="UP000031516">
    <property type="component" value="Unassembled WGS sequence"/>
</dbReference>
<evidence type="ECO:0000313" key="2">
    <source>
        <dbReference type="Proteomes" id="UP000031516"/>
    </source>
</evidence>
<organism evidence="1 2">
    <name type="scientific">Kluyveromyces dobzhanskii CBS 2104</name>
    <dbReference type="NCBI Taxonomy" id="1427455"/>
    <lineage>
        <taxon>Eukaryota</taxon>
        <taxon>Fungi</taxon>
        <taxon>Dikarya</taxon>
        <taxon>Ascomycota</taxon>
        <taxon>Saccharomycotina</taxon>
        <taxon>Saccharomycetes</taxon>
        <taxon>Saccharomycetales</taxon>
        <taxon>Saccharomycetaceae</taxon>
        <taxon>Kluyveromyces</taxon>
    </lineage>
</organism>
<sequence>MKNEEDLFPKSRELDIRFYAYSPVAGEFLLRTSKEILGNKSERFKEGTSIGDHYRSLYVKKPLLKALDQFGKIAGKHNISRLALAYRRIVHSYSLDLLNWILGSISTRDFVSRVDRTGVIGGHKGLVLNND</sequence>
<proteinExistence type="predicted"/>
<comment type="caution">
    <text evidence="1">The sequence shown here is derived from an EMBL/GenBank/DDBJ whole genome shotgun (WGS) entry which is preliminary data.</text>
</comment>
<name>A0A0A8LBZ6_9SACH</name>
<dbReference type="AlphaFoldDB" id="A0A0A8LBZ6"/>
<gene>
    <name evidence="1" type="ORF">KLDO_g4806</name>
</gene>
<evidence type="ECO:0000313" key="1">
    <source>
        <dbReference type="EMBL" id="CDO96613.1"/>
    </source>
</evidence>
<protein>
    <submittedName>
        <fullName evidence="1">WGS project CCBQ000000000 data, contig 00058</fullName>
    </submittedName>
</protein>
<dbReference type="InterPro" id="IPR036812">
    <property type="entry name" value="NAD(P)_OxRdtase_dom_sf"/>
</dbReference>
<dbReference type="SUPFAM" id="SSF51430">
    <property type="entry name" value="NAD(P)-linked oxidoreductase"/>
    <property type="match status" value="1"/>
</dbReference>
<keyword evidence="2" id="KW-1185">Reference proteome</keyword>